<feature type="region of interest" description="Disordered" evidence="1">
    <location>
        <begin position="242"/>
        <end position="307"/>
    </location>
</feature>
<keyword evidence="4" id="KW-0540">Nuclease</keyword>
<sequence>MFDKKYRVWPAGAVLCLSAALTACGAADGTWTGTAGIPDPAVQAESADTIAEVPEYDGVPYVEINDNEPEFTEAELTTESYEEYSELDPLGRCGTAEACIGEDLMPDGEREDISEVEPTGWENREYDIVDGGYVYNRCHLIGFQLSGENANEENLITGTRYMNTEGMLPFENMVAEYVQETDNHVMYRVTPVFEGDDLVASGVQMEAESVEDGGAGICFNIYVYNVQPEIIIDYSTGANWADTDSGSEKTADISAADDSDAENGEDQEPKEQTYILNKNTKKFHKPECSSVDDIKAENKSGFTGTREELIEDGFDPCGKCRP</sequence>
<dbReference type="Gene3D" id="3.40.570.10">
    <property type="entry name" value="Extracellular Endonuclease, subunit A"/>
    <property type="match status" value="1"/>
</dbReference>
<dbReference type="Proteomes" id="UP000824243">
    <property type="component" value="Unassembled WGS sequence"/>
</dbReference>
<evidence type="ECO:0000313" key="5">
    <source>
        <dbReference type="Proteomes" id="UP000824243"/>
    </source>
</evidence>
<dbReference type="Gene3D" id="3.40.10.10">
    <property type="entry name" value="DNA Methylphosphotriester Repair Domain"/>
    <property type="match status" value="1"/>
</dbReference>
<feature type="domain" description="Type VII secretion system protein EssD-like" evidence="3">
    <location>
        <begin position="81"/>
        <end position="209"/>
    </location>
</feature>
<dbReference type="GO" id="GO:0004519">
    <property type="term" value="F:endonuclease activity"/>
    <property type="evidence" value="ECO:0007669"/>
    <property type="project" value="UniProtKB-KW"/>
</dbReference>
<dbReference type="InterPro" id="IPR044929">
    <property type="entry name" value="DNA/RNA_non-sp_Endonuclease_sf"/>
</dbReference>
<dbReference type="InterPro" id="IPR044927">
    <property type="entry name" value="Endonuclea_NS_2"/>
</dbReference>
<feature type="signal peptide" evidence="2">
    <location>
        <begin position="1"/>
        <end position="26"/>
    </location>
</feature>
<feature type="chain" id="PRO_5038767090" evidence="2">
    <location>
        <begin position="27"/>
        <end position="322"/>
    </location>
</feature>
<organism evidence="4 5">
    <name type="scientific">Candidatus Mediterraneibacter caccavium</name>
    <dbReference type="NCBI Taxonomy" id="2838661"/>
    <lineage>
        <taxon>Bacteria</taxon>
        <taxon>Bacillati</taxon>
        <taxon>Bacillota</taxon>
        <taxon>Clostridia</taxon>
        <taxon>Lachnospirales</taxon>
        <taxon>Lachnospiraceae</taxon>
        <taxon>Mediterraneibacter</taxon>
    </lineage>
</organism>
<gene>
    <name evidence="4" type="ORF">H9981_00840</name>
</gene>
<keyword evidence="4" id="KW-0255">Endonuclease</keyword>
<accession>A0A9D2ASM2</accession>
<evidence type="ECO:0000256" key="1">
    <source>
        <dbReference type="SAM" id="MobiDB-lite"/>
    </source>
</evidence>
<dbReference type="InterPro" id="IPR035451">
    <property type="entry name" value="Ada-like_dom_sf"/>
</dbReference>
<keyword evidence="4" id="KW-0378">Hydrolase</keyword>
<dbReference type="EMBL" id="DXFA01000014">
    <property type="protein sequence ID" value="HIX47561.1"/>
    <property type="molecule type" value="Genomic_DNA"/>
</dbReference>
<name>A0A9D2ASM2_9FIRM</name>
<reference evidence="4" key="2">
    <citation type="submission" date="2021-04" db="EMBL/GenBank/DDBJ databases">
        <authorList>
            <person name="Gilroy R."/>
        </authorList>
    </citation>
    <scope>NUCLEOTIDE SEQUENCE</scope>
    <source>
        <strain evidence="4">ChiSjej5B23-15282</strain>
    </source>
</reference>
<evidence type="ECO:0000259" key="3">
    <source>
        <dbReference type="Pfam" id="PF13930"/>
    </source>
</evidence>
<reference evidence="4" key="1">
    <citation type="journal article" date="2021" name="PeerJ">
        <title>Extensive microbial diversity within the chicken gut microbiome revealed by metagenomics and culture.</title>
        <authorList>
            <person name="Gilroy R."/>
            <person name="Ravi A."/>
            <person name="Getino M."/>
            <person name="Pursley I."/>
            <person name="Horton D.L."/>
            <person name="Alikhan N.F."/>
            <person name="Baker D."/>
            <person name="Gharbi K."/>
            <person name="Hall N."/>
            <person name="Watson M."/>
            <person name="Adriaenssens E.M."/>
            <person name="Foster-Nyarko E."/>
            <person name="Jarju S."/>
            <person name="Secka A."/>
            <person name="Antonio M."/>
            <person name="Oren A."/>
            <person name="Chaudhuri R.R."/>
            <person name="La Ragione R."/>
            <person name="Hildebrand F."/>
            <person name="Pallen M.J."/>
        </authorList>
    </citation>
    <scope>NUCLEOTIDE SEQUENCE</scope>
    <source>
        <strain evidence="4">ChiSjej5B23-15282</strain>
    </source>
</reference>
<comment type="caution">
    <text evidence="4">The sequence shown here is derived from an EMBL/GenBank/DDBJ whole genome shotgun (WGS) entry which is preliminary data.</text>
</comment>
<dbReference type="Pfam" id="PF13930">
    <property type="entry name" value="Endonuclea_NS_2"/>
    <property type="match status" value="1"/>
</dbReference>
<dbReference type="SUPFAM" id="SSF57884">
    <property type="entry name" value="Ada DNA repair protein, N-terminal domain (N-Ada 10)"/>
    <property type="match status" value="1"/>
</dbReference>
<proteinExistence type="predicted"/>
<evidence type="ECO:0000313" key="4">
    <source>
        <dbReference type="EMBL" id="HIX47561.1"/>
    </source>
</evidence>
<keyword evidence="2" id="KW-0732">Signal</keyword>
<dbReference type="PROSITE" id="PS51257">
    <property type="entry name" value="PROKAR_LIPOPROTEIN"/>
    <property type="match status" value="1"/>
</dbReference>
<dbReference type="AlphaFoldDB" id="A0A9D2ASM2"/>
<feature type="compositionally biased region" description="Acidic residues" evidence="1">
    <location>
        <begin position="255"/>
        <end position="268"/>
    </location>
</feature>
<evidence type="ECO:0000256" key="2">
    <source>
        <dbReference type="SAM" id="SignalP"/>
    </source>
</evidence>
<protein>
    <submittedName>
        <fullName evidence="4">DNA/RNA non-specific endonuclease</fullName>
    </submittedName>
</protein>